<dbReference type="InterPro" id="IPR042101">
    <property type="entry name" value="SRP54_N_sf"/>
</dbReference>
<dbReference type="InterPro" id="IPR003593">
    <property type="entry name" value="AAA+_ATPase"/>
</dbReference>
<name>V9HL01_9NEIS</name>
<evidence type="ECO:0000256" key="8">
    <source>
        <dbReference type="ARBA" id="ARBA00023274"/>
    </source>
</evidence>
<dbReference type="InterPro" id="IPR036225">
    <property type="entry name" value="SRP/SRP_N"/>
</dbReference>
<keyword evidence="13" id="KW-1185">Reference proteome</keyword>
<evidence type="ECO:0000256" key="9">
    <source>
        <dbReference type="ARBA" id="ARBA00048027"/>
    </source>
</evidence>
<keyword evidence="8 10" id="KW-0687">Ribonucleoprotein</keyword>
<dbReference type="STRING" id="641147.HMPREF9021_02165"/>
<dbReference type="InterPro" id="IPR004125">
    <property type="entry name" value="Signal_recog_particle_SRP54_M"/>
</dbReference>
<dbReference type="CDD" id="cd18539">
    <property type="entry name" value="SRP_G"/>
    <property type="match status" value="1"/>
</dbReference>
<proteinExistence type="inferred from homology"/>
<dbReference type="eggNOG" id="COG0541">
    <property type="taxonomic scope" value="Bacteria"/>
</dbReference>
<dbReference type="InterPro" id="IPR036891">
    <property type="entry name" value="Signal_recog_part_SRP54_M_sf"/>
</dbReference>
<protein>
    <recommendedName>
        <fullName evidence="10">Signal recognition particle protein</fullName>
        <ecNumber evidence="10">3.6.5.4</ecNumber>
    </recommendedName>
    <alternativeName>
        <fullName evidence="10">Fifty-four homolog</fullName>
    </alternativeName>
</protein>
<evidence type="ECO:0000256" key="7">
    <source>
        <dbReference type="ARBA" id="ARBA00023135"/>
    </source>
</evidence>
<dbReference type="GO" id="GO:0003924">
    <property type="term" value="F:GTPase activity"/>
    <property type="evidence" value="ECO:0007669"/>
    <property type="project" value="UniProtKB-UniRule"/>
</dbReference>
<evidence type="ECO:0000256" key="1">
    <source>
        <dbReference type="ARBA" id="ARBA00005450"/>
    </source>
</evidence>
<feature type="binding site" evidence="10">
    <location>
        <begin position="249"/>
        <end position="252"/>
    </location>
    <ligand>
        <name>GTP</name>
        <dbReference type="ChEBI" id="CHEBI:37565"/>
    </ligand>
</feature>
<evidence type="ECO:0000313" key="13">
    <source>
        <dbReference type="Proteomes" id="UP000017813"/>
    </source>
</evidence>
<evidence type="ECO:0000259" key="11">
    <source>
        <dbReference type="PROSITE" id="PS00300"/>
    </source>
</evidence>
<dbReference type="EMBL" id="ADCY02000028">
    <property type="protein sequence ID" value="EFG29967.1"/>
    <property type="molecule type" value="Genomic_DNA"/>
</dbReference>
<dbReference type="PROSITE" id="PS00300">
    <property type="entry name" value="SRP54"/>
    <property type="match status" value="1"/>
</dbReference>
<dbReference type="HAMAP" id="MF_00306">
    <property type="entry name" value="SRP54"/>
    <property type="match status" value="1"/>
</dbReference>
<dbReference type="InterPro" id="IPR004780">
    <property type="entry name" value="SRP"/>
</dbReference>
<dbReference type="HOGENOM" id="CLU_009301_6_0_4"/>
<dbReference type="InterPro" id="IPR027417">
    <property type="entry name" value="P-loop_NTPase"/>
</dbReference>
<keyword evidence="5 10" id="KW-0694">RNA-binding</keyword>
<keyword evidence="3 10" id="KW-0547">Nucleotide-binding</keyword>
<dbReference type="Proteomes" id="UP000017813">
    <property type="component" value="Unassembled WGS sequence"/>
</dbReference>
<comment type="subunit">
    <text evidence="10">Part of the signal recognition particle protein translocation system, which is composed of SRP and FtsY. SRP is a ribonucleoprotein composed of Ffh and a 4.5S RNA molecule.</text>
</comment>
<dbReference type="SMART" id="SM00382">
    <property type="entry name" value="AAA"/>
    <property type="match status" value="1"/>
</dbReference>
<comment type="catalytic activity">
    <reaction evidence="9 10">
        <text>GTP + H2O = GDP + phosphate + H(+)</text>
        <dbReference type="Rhea" id="RHEA:19669"/>
        <dbReference type="ChEBI" id="CHEBI:15377"/>
        <dbReference type="ChEBI" id="CHEBI:15378"/>
        <dbReference type="ChEBI" id="CHEBI:37565"/>
        <dbReference type="ChEBI" id="CHEBI:43474"/>
        <dbReference type="ChEBI" id="CHEBI:58189"/>
        <dbReference type="EC" id="3.6.5.4"/>
    </reaction>
</comment>
<dbReference type="Pfam" id="PF00448">
    <property type="entry name" value="SRP54"/>
    <property type="match status" value="1"/>
</dbReference>
<dbReference type="SMART" id="SM00962">
    <property type="entry name" value="SRP54"/>
    <property type="match status" value="1"/>
</dbReference>
<dbReference type="PANTHER" id="PTHR11564:SF5">
    <property type="entry name" value="SIGNAL RECOGNITION PARTICLE SUBUNIT SRP54"/>
    <property type="match status" value="1"/>
</dbReference>
<evidence type="ECO:0000256" key="10">
    <source>
        <dbReference type="HAMAP-Rule" id="MF_00306"/>
    </source>
</evidence>
<dbReference type="InterPro" id="IPR000897">
    <property type="entry name" value="SRP54_GTPase_dom"/>
</dbReference>
<evidence type="ECO:0000313" key="12">
    <source>
        <dbReference type="EMBL" id="EFG29967.1"/>
    </source>
</evidence>
<evidence type="ECO:0000256" key="4">
    <source>
        <dbReference type="ARBA" id="ARBA00022801"/>
    </source>
</evidence>
<dbReference type="FunFam" id="3.40.50.300:FF:000022">
    <property type="entry name" value="Signal recognition particle 54 kDa subunit"/>
    <property type="match status" value="1"/>
</dbReference>
<dbReference type="SMART" id="SM00963">
    <property type="entry name" value="SRP54_N"/>
    <property type="match status" value="1"/>
</dbReference>
<dbReference type="Gene3D" id="1.10.260.30">
    <property type="entry name" value="Signal recognition particle, SRP54 subunit, M-domain"/>
    <property type="match status" value="1"/>
</dbReference>
<accession>V9HL01</accession>
<dbReference type="SUPFAM" id="SSF47364">
    <property type="entry name" value="Domain of the SRP/SRP receptor G-proteins"/>
    <property type="match status" value="1"/>
</dbReference>
<feature type="binding site" evidence="10">
    <location>
        <begin position="107"/>
        <end position="114"/>
    </location>
    <ligand>
        <name>GTP</name>
        <dbReference type="ChEBI" id="CHEBI:37565"/>
    </ligand>
</feature>
<comment type="function">
    <text evidence="10">Involved in targeting and insertion of nascent membrane proteins into the cytoplasmic membrane. Binds to the hydrophobic signal sequence of the ribosome-nascent chain (RNC) as it emerges from the ribosomes. The SRP-RNC complex is then targeted to the cytoplasmic membrane where it interacts with the SRP receptor FtsY. Interaction with FtsY leads to the transfer of the RNC complex to the Sec translocase for insertion into the membrane, the hydrolysis of GTP by both Ffh and FtsY, and the dissociation of the SRP-FtsY complex into the individual components.</text>
</comment>
<dbReference type="PANTHER" id="PTHR11564">
    <property type="entry name" value="SIGNAL RECOGNITION PARTICLE 54K PROTEIN SRP54"/>
    <property type="match status" value="1"/>
</dbReference>
<dbReference type="RefSeq" id="WP_002641860.1">
    <property type="nucleotide sequence ID" value="NZ_CP019448.1"/>
</dbReference>
<dbReference type="SUPFAM" id="SSF47446">
    <property type="entry name" value="Signal peptide-binding domain"/>
    <property type="match status" value="1"/>
</dbReference>
<dbReference type="GO" id="GO:0008312">
    <property type="term" value="F:7S RNA binding"/>
    <property type="evidence" value="ECO:0007669"/>
    <property type="project" value="InterPro"/>
</dbReference>
<comment type="subcellular location">
    <subcellularLocation>
        <location evidence="10">Cytoplasm</location>
    </subcellularLocation>
    <text evidence="10">The SRP-RNC complex is targeted to the cytoplasmic membrane.</text>
</comment>
<evidence type="ECO:0000256" key="5">
    <source>
        <dbReference type="ARBA" id="ARBA00022884"/>
    </source>
</evidence>
<dbReference type="AlphaFoldDB" id="V9HL01"/>
<sequence>MLDNLTKRFSKIFKDIRGQSKLTEDNIKEALREVRLALLEADVALPIVKDFVNSVKERALGHEIADNLTPDQAFFGIVNQALIDLMGKENTSLNLSTTPPATILMAGLQGAGKTTTVGKLAKLIKDQDKKKKILVVSADVYRPAAIEQLKLLAEQVGVDFFPSNTTQQPVQIVRDAQNYAKKHFYDVLMVDTAGRLAIDIEMMIEIRAIHSAINPIETLFVIDAMLGQDAVNTAQAFNETLPLTGVVLTKMDGDARGGAALSVRQITGKPIKFIGVGEKINGLEPFYPDRIASRILGMGDVMTLLEDVQKGIDEDIAKEMAQKLHRGKGFDLNDFKAQIQQMRNMGGFENLLSKMPGELGEISKKIPEGTAEKAMRHVEAIINSMTPKERANPALLKASRKRRIAAGAGVTIQDVNKMLKQFEQSQQMMKMFSGKNMAKLMRMAKGMKGMFPNS</sequence>
<feature type="binding site" evidence="10">
    <location>
        <begin position="191"/>
        <end position="195"/>
    </location>
    <ligand>
        <name>GTP</name>
        <dbReference type="ChEBI" id="CHEBI:37565"/>
    </ligand>
</feature>
<dbReference type="Gene3D" id="3.40.50.300">
    <property type="entry name" value="P-loop containing nucleotide triphosphate hydrolases"/>
    <property type="match status" value="1"/>
</dbReference>
<dbReference type="OrthoDB" id="9804720at2"/>
<feature type="domain" description="SRP54-type proteins GTP-binding" evidence="11">
    <location>
        <begin position="270"/>
        <end position="283"/>
    </location>
</feature>
<comment type="domain">
    <text evidence="10">Composed of three domains: the N-terminal N domain, which is responsible for interactions with the ribosome, the central G domain, which binds GTP, and the C-terminal M domain, which binds the RNA and the signal sequence of the RNC.</text>
</comment>
<dbReference type="GO" id="GO:0005525">
    <property type="term" value="F:GTP binding"/>
    <property type="evidence" value="ECO:0007669"/>
    <property type="project" value="UniProtKB-UniRule"/>
</dbReference>
<dbReference type="KEGG" id="smur:BWP33_03920"/>
<organism evidence="12 13">
    <name type="scientific">Simonsiella muelleri ATCC 29453</name>
    <dbReference type="NCBI Taxonomy" id="641147"/>
    <lineage>
        <taxon>Bacteria</taxon>
        <taxon>Pseudomonadati</taxon>
        <taxon>Pseudomonadota</taxon>
        <taxon>Betaproteobacteria</taxon>
        <taxon>Neisseriales</taxon>
        <taxon>Neisseriaceae</taxon>
        <taxon>Simonsiella</taxon>
    </lineage>
</organism>
<dbReference type="NCBIfam" id="TIGR00959">
    <property type="entry name" value="ffh"/>
    <property type="match status" value="1"/>
</dbReference>
<keyword evidence="7 10" id="KW-0733">Signal recognition particle</keyword>
<dbReference type="Pfam" id="PF02978">
    <property type="entry name" value="SRP_SPB"/>
    <property type="match status" value="1"/>
</dbReference>
<dbReference type="InterPro" id="IPR013822">
    <property type="entry name" value="Signal_recog_particl_SRP54_hlx"/>
</dbReference>
<comment type="caution">
    <text evidence="12">The sequence shown here is derived from an EMBL/GenBank/DDBJ whole genome shotgun (WGS) entry which is preliminary data.</text>
</comment>
<reference evidence="12 13" key="1">
    <citation type="submission" date="2010-03" db="EMBL/GenBank/DDBJ databases">
        <authorList>
            <consortium name="The Broad Institute Genome Sequencing Platform"/>
            <person name="Ward D."/>
            <person name="Earl A."/>
            <person name="Feldgarden M."/>
            <person name="Gevers D."/>
            <person name="Young S."/>
            <person name="Zeng Q."/>
            <person name="Koehrsen M."/>
            <person name="Alvarado L."/>
            <person name="Berlin A.M."/>
            <person name="Borenstein D."/>
            <person name="Chapman S.B."/>
            <person name="Chen Z."/>
            <person name="Engels R."/>
            <person name="Freedman E."/>
            <person name="Gellesch M."/>
            <person name="Goldberg J."/>
            <person name="Griggs A."/>
            <person name="Gujja S."/>
            <person name="Heilman E.R."/>
            <person name="Heiman D.I."/>
            <person name="Hepburn T.A."/>
            <person name="Howarth C."/>
            <person name="Jen D."/>
            <person name="Larson L."/>
            <person name="Mehta T."/>
            <person name="Park D."/>
            <person name="Pearson M."/>
            <person name="Richards J."/>
            <person name="Roberts A."/>
            <person name="Saif S."/>
            <person name="Shea T.D."/>
            <person name="Shenoy N."/>
            <person name="Sisk P."/>
            <person name="Stolte C."/>
            <person name="Sykes S.N."/>
            <person name="Walk T."/>
            <person name="White J."/>
            <person name="Yandava C."/>
            <person name="Izard J."/>
            <person name="Baranova O.V."/>
            <person name="Blanton J.M."/>
            <person name="Tanner A.C."/>
            <person name="Dewhirst F."/>
            <person name="Haas B."/>
            <person name="Nusbaum C."/>
            <person name="Birren B."/>
        </authorList>
    </citation>
    <scope>NUCLEOTIDE SEQUENCE [LARGE SCALE GENOMIC DNA]</scope>
    <source>
        <strain evidence="12 13">ATCC 29453</strain>
    </source>
</reference>
<gene>
    <name evidence="10" type="primary">ffh</name>
    <name evidence="12" type="ORF">HMPREF9021_02165</name>
</gene>
<evidence type="ECO:0000256" key="2">
    <source>
        <dbReference type="ARBA" id="ARBA00022490"/>
    </source>
</evidence>
<dbReference type="SUPFAM" id="SSF52540">
    <property type="entry name" value="P-loop containing nucleoside triphosphate hydrolases"/>
    <property type="match status" value="1"/>
</dbReference>
<keyword evidence="2 10" id="KW-0963">Cytoplasm</keyword>
<evidence type="ECO:0000256" key="3">
    <source>
        <dbReference type="ARBA" id="ARBA00022741"/>
    </source>
</evidence>
<keyword evidence="4 10" id="KW-0378">Hydrolase</keyword>
<dbReference type="GO" id="GO:0006614">
    <property type="term" value="P:SRP-dependent cotranslational protein targeting to membrane"/>
    <property type="evidence" value="ECO:0007669"/>
    <property type="project" value="InterPro"/>
</dbReference>
<dbReference type="EC" id="3.6.5.4" evidence="10"/>
<comment type="similarity">
    <text evidence="1 10">Belongs to the GTP-binding SRP family. SRP54 subfamily.</text>
</comment>
<dbReference type="InterPro" id="IPR022941">
    <property type="entry name" value="SRP54"/>
</dbReference>
<dbReference type="Pfam" id="PF02881">
    <property type="entry name" value="SRP54_N"/>
    <property type="match status" value="1"/>
</dbReference>
<keyword evidence="6 10" id="KW-0342">GTP-binding</keyword>
<dbReference type="GO" id="GO:0048500">
    <property type="term" value="C:signal recognition particle"/>
    <property type="evidence" value="ECO:0007669"/>
    <property type="project" value="UniProtKB-UniRule"/>
</dbReference>
<reference evidence="12 13" key="2">
    <citation type="submission" date="2011-10" db="EMBL/GenBank/DDBJ databases">
        <title>The Genome Sequence of Simonsiella muelleri ATCC 29453.</title>
        <authorList>
            <consortium name="The Broad Institute Genome Sequencing Platform"/>
            <consortium name="The Broad Institute Genome Sequencing Center for Infectious Disease"/>
            <person name="Earl A."/>
            <person name="Ward D."/>
            <person name="Feldgarden M."/>
            <person name="Gevers D."/>
            <person name="Izard J."/>
            <person name="Baranova O.V."/>
            <person name="Blanton J.M."/>
            <person name="Tanner A.C."/>
            <person name="Dewhirst F."/>
            <person name="Young S.K."/>
            <person name="Zeng Q."/>
            <person name="Gargeya S."/>
            <person name="Fitzgerald M."/>
            <person name="Haas B."/>
            <person name="Abouelleil A."/>
            <person name="Alvarado L."/>
            <person name="Arachchi H.M."/>
            <person name="Berlin A."/>
            <person name="Brown A."/>
            <person name="Chapman S.B."/>
            <person name="Chen Z."/>
            <person name="Dunbar C."/>
            <person name="Freedman E."/>
            <person name="Gearin G."/>
            <person name="Goldberg J."/>
            <person name="Griggs A."/>
            <person name="Gujja S."/>
            <person name="Heiman D."/>
            <person name="Howarth C."/>
            <person name="Larson L."/>
            <person name="Lui A."/>
            <person name="MacDonald P.J.P."/>
            <person name="Montmayeur A."/>
            <person name="Murphy C."/>
            <person name="Neiman D."/>
            <person name="Pearson M."/>
            <person name="Priest M."/>
            <person name="Roberts A."/>
            <person name="Saif S."/>
            <person name="Shea T."/>
            <person name="Shenoy N."/>
            <person name="Sisk P."/>
            <person name="Stolte C."/>
            <person name="Sykes S."/>
            <person name="Wortman J."/>
            <person name="Nusbaum C."/>
            <person name="Birren B."/>
        </authorList>
    </citation>
    <scope>NUCLEOTIDE SEQUENCE [LARGE SCALE GENOMIC DNA]</scope>
    <source>
        <strain evidence="12 13">ATCC 29453</strain>
    </source>
</reference>
<dbReference type="Gene3D" id="1.20.120.140">
    <property type="entry name" value="Signal recognition particle SRP54, nucleotide-binding domain"/>
    <property type="match status" value="1"/>
</dbReference>
<evidence type="ECO:0000256" key="6">
    <source>
        <dbReference type="ARBA" id="ARBA00023134"/>
    </source>
</evidence>